<evidence type="ECO:0000256" key="1">
    <source>
        <dbReference type="SAM" id="MobiDB-lite"/>
    </source>
</evidence>
<feature type="region of interest" description="Disordered" evidence="1">
    <location>
        <begin position="249"/>
        <end position="380"/>
    </location>
</feature>
<feature type="compositionally biased region" description="Basic and acidic residues" evidence="1">
    <location>
        <begin position="1235"/>
        <end position="1248"/>
    </location>
</feature>
<feature type="compositionally biased region" description="Polar residues" evidence="1">
    <location>
        <begin position="1206"/>
        <end position="1217"/>
    </location>
</feature>
<feature type="compositionally biased region" description="Basic and acidic residues" evidence="1">
    <location>
        <begin position="643"/>
        <end position="678"/>
    </location>
</feature>
<dbReference type="AlphaFoldDB" id="C5K9S2"/>
<dbReference type="OrthoDB" id="440971at2759"/>
<feature type="compositionally biased region" description="Basic residues" evidence="1">
    <location>
        <begin position="1219"/>
        <end position="1234"/>
    </location>
</feature>
<feature type="compositionally biased region" description="Polar residues" evidence="1">
    <location>
        <begin position="306"/>
        <end position="325"/>
    </location>
</feature>
<sequence length="1264" mass="138308">MPSTPPHEPRSGDNLSDDPLGEASFTPQHVICVNPLCRRKWKQLTPKSIPMFCPSCKKASELGLWETWEGVVTDDTFYYNLLKYWYAIYTDIASILGYPKSTDLNLPQDPTDVTIVNVMDFYHEVFPEHPVPEDVRNWSSMGQRKKQLTGTIIRQCGRLLWELTVLEDPQHFYGGLQRHHDMVGRRFYIIDWRGALKIGDHVQFVAFPNPSVDERIKLPHVIKVLDDRVNPPHHRVEQGWEAARRYPGEQPQPQVLTSNGTHKKSFDPFNRSAAPSHRDQRQSESGPRGFPQCLSSGLRDNRRPFGSNSNGNATGLNQVASTTDQLHSKSGPARNTVVSSGGHPLRRKSKDTKMRPPADRVTAASASTNGKSPADQVENKFPPMVGSMVAPLPGFDDTNAAWSELARLLSVAANKEVPRTPQAPTLEPKIPEWTTVRAPAPSPALPARPDWIPDTPASPLYLHRDMNFRQAPNPLVQFLQMQAAAGAASQVPSAPPLPYGSGQGDSNSMVSPFTPTGGVPPVSAAAAVGLDGDLAGLAAWGASWPSSGMMKRQSTSQPPTPIQEETVGEGGEFFAPPSTGQNRVVPCMVFVTKALPLLRALSLGVRAGLGVRPATTWSSAPRRVILVGGLVVVMLGWRDDDDYRRRDDDDYRRRDDDDYRRRDTADHRSRRREDRSDRPAGGGGGSYYDVRSSQDPPDGSSSLHYVNSCSRGSGQDAPWPAKQDETRGRIVDDRAPRPGEDSLSRLPKPSSQHDPPEDSPDSLPREAKARSVAPPSKGKPVVQFGKAMRPDPRAAADKGNVLELSCDCPRKYVSHVRPLRDPAWLPTVKWGEATFEERILLKREFAPRAVANARGQATVPPPTVSYGTAVDGSWHETWPSDVDCRIICVLRLPDLVTSDETFLRAAREAIPSHLRARDALQKAVVVRASGLGGSVIPAKCGYLAFRTRRDARECWSLQHLKLYGYICPLITDPTAFRILCQIALVLKLYEGHSIGATTSITTPRLVPESGPSTAPVPSTQVGFTSTKFGGGLSSRKPLSGAVRGADVSNGAAGGSTSRGRFVLRGLKESLQRLNGPPVESCGNFSASAVRYSRLDQRDGAVVGRSEYVRAETSSDGQSQKLNIGLTKDRNVVVLETNDDSTLVDWRPEWVFRDWAWGCRPISVALAEKKSAVGEIDPAELSDYSTYSVPDMSVFKPVRSVPLTGGMSPQSKARSGATSRKGKKSKKDKKKKRKTSHELTTKLATEVKADGSAATKAGERMRAES</sequence>
<proteinExistence type="predicted"/>
<feature type="region of interest" description="Disordered" evidence="1">
    <location>
        <begin position="1198"/>
        <end position="1264"/>
    </location>
</feature>
<gene>
    <name evidence="2" type="ORF">Pmar_PMAR006468</name>
</gene>
<keyword evidence="3" id="KW-1185">Reference proteome</keyword>
<dbReference type="RefSeq" id="XP_002787048.1">
    <property type="nucleotide sequence ID" value="XM_002787002.1"/>
</dbReference>
<feature type="region of interest" description="Disordered" evidence="1">
    <location>
        <begin position="490"/>
        <end position="515"/>
    </location>
</feature>
<feature type="compositionally biased region" description="Polar residues" evidence="1">
    <location>
        <begin position="251"/>
        <end position="260"/>
    </location>
</feature>
<feature type="region of interest" description="Disordered" evidence="1">
    <location>
        <begin position="547"/>
        <end position="577"/>
    </location>
</feature>
<feature type="compositionally biased region" description="Basic and acidic residues" evidence="1">
    <location>
        <begin position="722"/>
        <end position="743"/>
    </location>
</feature>
<dbReference type="InParanoid" id="C5K9S2"/>
<feature type="compositionally biased region" description="Polar residues" evidence="1">
    <location>
        <begin position="504"/>
        <end position="514"/>
    </location>
</feature>
<feature type="compositionally biased region" description="Polar residues" evidence="1">
    <location>
        <begin position="691"/>
        <end position="713"/>
    </location>
</feature>
<evidence type="ECO:0000313" key="3">
    <source>
        <dbReference type="Proteomes" id="UP000007800"/>
    </source>
</evidence>
<accession>C5K9S2</accession>
<reference evidence="2 3" key="1">
    <citation type="submission" date="2008-07" db="EMBL/GenBank/DDBJ databases">
        <authorList>
            <person name="El-Sayed N."/>
            <person name="Caler E."/>
            <person name="Inman J."/>
            <person name="Amedeo P."/>
            <person name="Hass B."/>
            <person name="Wortman J."/>
        </authorList>
    </citation>
    <scope>NUCLEOTIDE SEQUENCE [LARGE SCALE GENOMIC DNA]</scope>
    <source>
        <strain evidence="3">ATCC 50983 / TXsc</strain>
    </source>
</reference>
<feature type="region of interest" description="Disordered" evidence="1">
    <location>
        <begin position="643"/>
        <end position="796"/>
    </location>
</feature>
<dbReference type="Proteomes" id="UP000007800">
    <property type="component" value="Unassembled WGS sequence"/>
</dbReference>
<name>C5K9S2_PERM5</name>
<dbReference type="EMBL" id="GG671513">
    <property type="protein sequence ID" value="EER18844.1"/>
    <property type="molecule type" value="Genomic_DNA"/>
</dbReference>
<organism evidence="3">
    <name type="scientific">Perkinsus marinus (strain ATCC 50983 / TXsc)</name>
    <dbReference type="NCBI Taxonomy" id="423536"/>
    <lineage>
        <taxon>Eukaryota</taxon>
        <taxon>Sar</taxon>
        <taxon>Alveolata</taxon>
        <taxon>Perkinsozoa</taxon>
        <taxon>Perkinsea</taxon>
        <taxon>Perkinsida</taxon>
        <taxon>Perkinsidae</taxon>
        <taxon>Perkinsus</taxon>
    </lineage>
</organism>
<protein>
    <submittedName>
        <fullName evidence="2">Uncharacterized protein</fullName>
    </submittedName>
</protein>
<dbReference type="GeneID" id="9049163"/>
<evidence type="ECO:0000313" key="2">
    <source>
        <dbReference type="EMBL" id="EER18844.1"/>
    </source>
</evidence>